<dbReference type="Gene3D" id="3.40.50.720">
    <property type="entry name" value="NAD(P)-binding Rossmann-like Domain"/>
    <property type="match status" value="1"/>
</dbReference>
<dbReference type="InterPro" id="IPR003777">
    <property type="entry name" value="XdhC_CoxI"/>
</dbReference>
<evidence type="ECO:0000313" key="4">
    <source>
        <dbReference type="Proteomes" id="UP000662904"/>
    </source>
</evidence>
<feature type="domain" description="XdhC Rossmann" evidence="2">
    <location>
        <begin position="120"/>
        <end position="263"/>
    </location>
</feature>
<reference evidence="3" key="1">
    <citation type="submission" date="2020-07" db="EMBL/GenBank/DDBJ databases">
        <title>Koleobacter methoxysyntrophicus gen. nov., sp. nov., a novel anaerobic bacterium isolated from deep subsurface oil field and proposal of Koleobacterales ord. nov. in the phylum Firmicutes.</title>
        <authorList>
            <person name="Sakamoto S."/>
            <person name="Tamaki H."/>
        </authorList>
    </citation>
    <scope>NUCLEOTIDE SEQUENCE</scope>
    <source>
        <strain evidence="3">NRmbB1</strain>
    </source>
</reference>
<keyword evidence="3" id="KW-0560">Oxidoreductase</keyword>
<dbReference type="EC" id="1.17.1.4" evidence="3"/>
<organism evidence="3 4">
    <name type="scientific">Koleobacter methoxysyntrophicus</name>
    <dbReference type="NCBI Taxonomy" id="2751313"/>
    <lineage>
        <taxon>Bacteria</taxon>
        <taxon>Bacillati</taxon>
        <taxon>Bacillota</taxon>
        <taxon>Clostridia</taxon>
        <taxon>Koleobacterales</taxon>
        <taxon>Koleobacteraceae</taxon>
        <taxon>Koleobacter</taxon>
    </lineage>
</organism>
<evidence type="ECO:0000313" key="3">
    <source>
        <dbReference type="EMBL" id="QSQ08881.1"/>
    </source>
</evidence>
<dbReference type="InterPro" id="IPR052698">
    <property type="entry name" value="MoCofactor_Util/Proc"/>
</dbReference>
<dbReference type="EMBL" id="CP059066">
    <property type="protein sequence ID" value="QSQ08881.1"/>
    <property type="molecule type" value="Genomic_DNA"/>
</dbReference>
<keyword evidence="4" id="KW-1185">Reference proteome</keyword>
<accession>A0A8A0RKC0</accession>
<protein>
    <submittedName>
        <fullName evidence="3">Putative xanthine dehydrogenase subunit A</fullName>
        <ecNumber evidence="3">1.17.1.4</ecNumber>
    </submittedName>
</protein>
<feature type="domain" description="XdhC- CoxI" evidence="1">
    <location>
        <begin position="24"/>
        <end position="90"/>
    </location>
</feature>
<dbReference type="PANTHER" id="PTHR30388:SF6">
    <property type="entry name" value="XANTHINE DEHYDROGENASE SUBUNIT A-RELATED"/>
    <property type="match status" value="1"/>
</dbReference>
<evidence type="ECO:0000259" key="2">
    <source>
        <dbReference type="Pfam" id="PF13478"/>
    </source>
</evidence>
<dbReference type="GO" id="GO:0004854">
    <property type="term" value="F:xanthine dehydrogenase activity"/>
    <property type="evidence" value="ECO:0007669"/>
    <property type="project" value="UniProtKB-EC"/>
</dbReference>
<proteinExistence type="predicted"/>
<sequence>MCWFCGGLEVYLTVNIFEEIVKAQKAKRDFAVATVVKAEGSAPRRDTAKMLVFSDGSSIGTVGGGVLEARIIRDAREAIKKGESRLVRYGLDEQKESGLPMMCGGDVEIFIEAYKARPQLIIAGAGHVGKALSTMGAVLGFGITVIDDRKEWANKDRFPEAEEVIVTADMTKGLEDCNISEDTYIVIATRGHNHDKEALKGALKRNARYVGMIGSLNKVKEVFNQLVKEGIDRGTLEKVHAPIGLDLGGQTPEEIALSILAEILMVKNNTTGKPLCFRRDEI</sequence>
<dbReference type="Proteomes" id="UP000662904">
    <property type="component" value="Chromosome"/>
</dbReference>
<name>A0A8A0RKC0_9FIRM</name>
<dbReference type="Pfam" id="PF02625">
    <property type="entry name" value="XdhC_CoxI"/>
    <property type="match status" value="1"/>
</dbReference>
<dbReference type="PANTHER" id="PTHR30388">
    <property type="entry name" value="ALDEHYDE OXIDOREDUCTASE MOLYBDENUM COFACTOR ASSEMBLY PROTEIN"/>
    <property type="match status" value="1"/>
</dbReference>
<dbReference type="Pfam" id="PF13478">
    <property type="entry name" value="XdhC_C"/>
    <property type="match status" value="1"/>
</dbReference>
<gene>
    <name evidence="3" type="primary">pucA</name>
    <name evidence="3" type="ORF">H0A61_01232</name>
</gene>
<dbReference type="AlphaFoldDB" id="A0A8A0RKC0"/>
<dbReference type="InterPro" id="IPR027051">
    <property type="entry name" value="XdhC_Rossmann_dom"/>
</dbReference>
<dbReference type="KEGG" id="kme:H0A61_01232"/>
<evidence type="ECO:0000259" key="1">
    <source>
        <dbReference type="Pfam" id="PF02625"/>
    </source>
</evidence>